<feature type="region of interest" description="Disordered" evidence="1">
    <location>
        <begin position="37"/>
        <end position="85"/>
    </location>
</feature>
<dbReference type="OrthoDB" id="9153660at2"/>
<feature type="domain" description="eCIS core" evidence="2">
    <location>
        <begin position="86"/>
        <end position="158"/>
    </location>
</feature>
<dbReference type="RefSeq" id="WP_090945866.1">
    <property type="nucleotide sequence ID" value="NZ_FNDJ01000033.1"/>
</dbReference>
<dbReference type="InterPro" id="IPR025295">
    <property type="entry name" value="eCIS_core_dom"/>
</dbReference>
<protein>
    <recommendedName>
        <fullName evidence="2">eCIS core domain-containing protein</fullName>
    </recommendedName>
</protein>
<evidence type="ECO:0000259" key="2">
    <source>
        <dbReference type="Pfam" id="PF13699"/>
    </source>
</evidence>
<evidence type="ECO:0000313" key="3">
    <source>
        <dbReference type="EMBL" id="SDL95602.1"/>
    </source>
</evidence>
<feature type="compositionally biased region" description="Pro residues" evidence="1">
    <location>
        <begin position="71"/>
        <end position="84"/>
    </location>
</feature>
<dbReference type="AlphaFoldDB" id="A0A1G9P9Q1"/>
<reference evidence="3 4" key="1">
    <citation type="submission" date="2016-10" db="EMBL/GenBank/DDBJ databases">
        <authorList>
            <person name="de Groot N.N."/>
        </authorList>
    </citation>
    <scope>NUCLEOTIDE SEQUENCE [LARGE SCALE GENOMIC DNA]</scope>
    <source>
        <strain evidence="3 4">CGMCC 4.6533</strain>
    </source>
</reference>
<name>A0A1G9P9Q1_9ACTN</name>
<evidence type="ECO:0000256" key="1">
    <source>
        <dbReference type="SAM" id="MobiDB-lite"/>
    </source>
</evidence>
<dbReference type="EMBL" id="FNDJ01000033">
    <property type="protein sequence ID" value="SDL95602.1"/>
    <property type="molecule type" value="Genomic_DNA"/>
</dbReference>
<sequence>MQGGPTLGERLAAQARALRARRRPVFGWTAALAPALARGGALPAPDRSPRRRVEVRLPPVHEPGPQDLAWPRPPAAPPPAPAAPQPVRADLRERLAPVIGPGTERLRIHHGEHADRLAAAHGADAVTVGEEIYFRSGRFRPDQPEGFALLVHEAWHATEPGRPGGAAHRATAWGMAAEENAALSRERAFLDGPAGVPSPPIGAPRPAVPPVHPPAGPAPARPVAVPGTPGAPSAPAARPMAARPDRHQETSAEVLDPGALRQVVREVLRDEAARQIRADLAIELERGA</sequence>
<organism evidence="3 4">
    <name type="scientific">Nonomuraea jiangxiensis</name>
    <dbReference type="NCBI Taxonomy" id="633440"/>
    <lineage>
        <taxon>Bacteria</taxon>
        <taxon>Bacillati</taxon>
        <taxon>Actinomycetota</taxon>
        <taxon>Actinomycetes</taxon>
        <taxon>Streptosporangiales</taxon>
        <taxon>Streptosporangiaceae</taxon>
        <taxon>Nonomuraea</taxon>
    </lineage>
</organism>
<feature type="compositionally biased region" description="Pro residues" evidence="1">
    <location>
        <begin position="196"/>
        <end position="220"/>
    </location>
</feature>
<proteinExistence type="predicted"/>
<dbReference type="STRING" id="633440.SAMN05421869_13381"/>
<accession>A0A1G9P9Q1</accession>
<dbReference type="Pfam" id="PF13699">
    <property type="entry name" value="eCIS_core"/>
    <property type="match status" value="1"/>
</dbReference>
<feature type="compositionally biased region" description="Low complexity" evidence="1">
    <location>
        <begin position="221"/>
        <end position="242"/>
    </location>
</feature>
<evidence type="ECO:0000313" key="4">
    <source>
        <dbReference type="Proteomes" id="UP000199202"/>
    </source>
</evidence>
<feature type="region of interest" description="Disordered" evidence="1">
    <location>
        <begin position="194"/>
        <end position="257"/>
    </location>
</feature>
<dbReference type="Proteomes" id="UP000199202">
    <property type="component" value="Unassembled WGS sequence"/>
</dbReference>
<gene>
    <name evidence="3" type="ORF">SAMN05421869_13381</name>
</gene>
<keyword evidence="4" id="KW-1185">Reference proteome</keyword>